<dbReference type="GeneID" id="14888703"/>
<protein>
    <submittedName>
        <fullName evidence="2">Uncharacterized protein</fullName>
    </submittedName>
</protein>
<dbReference type="AlphaFoldDB" id="L7FMM9"/>
<feature type="compositionally biased region" description="Polar residues" evidence="1">
    <location>
        <begin position="1"/>
        <end position="10"/>
    </location>
</feature>
<evidence type="ECO:0000313" key="3">
    <source>
        <dbReference type="Proteomes" id="UP000014680"/>
    </source>
</evidence>
<keyword evidence="3" id="KW-1185">Reference proteome</keyword>
<organism evidence="2 3">
    <name type="scientific">Entamoeba invadens IP1</name>
    <dbReference type="NCBI Taxonomy" id="370355"/>
    <lineage>
        <taxon>Eukaryota</taxon>
        <taxon>Amoebozoa</taxon>
        <taxon>Evosea</taxon>
        <taxon>Archamoebae</taxon>
        <taxon>Mastigamoebida</taxon>
        <taxon>Entamoebidae</taxon>
        <taxon>Entamoeba</taxon>
    </lineage>
</organism>
<feature type="region of interest" description="Disordered" evidence="1">
    <location>
        <begin position="1"/>
        <end position="207"/>
    </location>
</feature>
<reference evidence="2 3" key="1">
    <citation type="submission" date="2012-10" db="EMBL/GenBank/DDBJ databases">
        <authorList>
            <person name="Zafar N."/>
            <person name="Inman J."/>
            <person name="Hall N."/>
            <person name="Lorenzi H."/>
            <person name="Caler E."/>
        </authorList>
    </citation>
    <scope>NUCLEOTIDE SEQUENCE [LARGE SCALE GENOMIC DNA]</scope>
    <source>
        <strain evidence="2 3">IP1</strain>
    </source>
</reference>
<dbReference type="OrthoDB" id="29313at2759"/>
<name>L7FMM9_ENTIV</name>
<dbReference type="Proteomes" id="UP000014680">
    <property type="component" value="Unassembled WGS sequence"/>
</dbReference>
<feature type="compositionally biased region" description="Basic and acidic residues" evidence="1">
    <location>
        <begin position="314"/>
        <end position="327"/>
    </location>
</feature>
<evidence type="ECO:0000256" key="1">
    <source>
        <dbReference type="SAM" id="MobiDB-lite"/>
    </source>
</evidence>
<feature type="compositionally biased region" description="Pro residues" evidence="1">
    <location>
        <begin position="14"/>
        <end position="33"/>
    </location>
</feature>
<feature type="compositionally biased region" description="Polar residues" evidence="1">
    <location>
        <begin position="93"/>
        <end position="104"/>
    </location>
</feature>
<dbReference type="RefSeq" id="XP_004256447.1">
    <property type="nucleotide sequence ID" value="XM_004256399.1"/>
</dbReference>
<dbReference type="EMBL" id="KB206589">
    <property type="protein sequence ID" value="ELP89676.1"/>
    <property type="molecule type" value="Genomic_DNA"/>
</dbReference>
<gene>
    <name evidence="2" type="ORF">EIN_452760</name>
</gene>
<feature type="region of interest" description="Disordered" evidence="1">
    <location>
        <begin position="314"/>
        <end position="336"/>
    </location>
</feature>
<proteinExistence type="predicted"/>
<dbReference type="VEuPathDB" id="AmoebaDB:EIN_452760"/>
<feature type="compositionally biased region" description="Pro residues" evidence="1">
    <location>
        <begin position="60"/>
        <end position="74"/>
    </location>
</feature>
<dbReference type="KEGG" id="eiv:EIN_452760"/>
<evidence type="ECO:0000313" key="2">
    <source>
        <dbReference type="EMBL" id="ELP89676.1"/>
    </source>
</evidence>
<feature type="compositionally biased region" description="Polar residues" evidence="1">
    <location>
        <begin position="143"/>
        <end position="181"/>
    </location>
</feature>
<sequence>MSFNKTSFTIGGQAPPPNKKPAPPPPHKQLPPKLPHKEVNQQQQIDSLEFENLKTEIPENPVPPKIPQKAPPKLPQRIPELYDFTSDEKQEVENLNGNVEQKQPPQLPHRVKETTEPPKLPHKSLPPKLPQKQSEVVPFKPTSFKSSEQVQGVGSDIPQHQISTTHPVHQSETFESQSTCCEQIEPDGDVQDCDDDGQNAKPKTNKTEMAKNIAGDTVEVYKKLPPMTAEQKEFAKQQSIQASKTAYSGAKKAVKTEEFKQASHQTASAAKAVATSKQAKGLCSGLASGALCAIKGESAGECWKATKKEVPKIDADQKAGMKQRMGEAKVTAKSSYSKAKETEEWKAAKGQAKVVGKEVYHSEQFKVAEKEGKKKAAVRMTGDENAEFDMKVAVETEFRPEIVEEDGKRKIDLGLKVKPKLKNQDTVVCDDLGCVETKYHVGKKPGEDGCFDVDMKRNNKDVKEKSGPTFKFETDVKPEVKLDENGDVKVDINETGTKFKPKKF</sequence>
<accession>L7FMM9</accession>
<feature type="compositionally biased region" description="Acidic residues" evidence="1">
    <location>
        <begin position="184"/>
        <end position="197"/>
    </location>
</feature>